<dbReference type="Pfam" id="PF07690">
    <property type="entry name" value="MFS_1"/>
    <property type="match status" value="1"/>
</dbReference>
<feature type="transmembrane region" description="Helical" evidence="6">
    <location>
        <begin position="280"/>
        <end position="298"/>
    </location>
</feature>
<dbReference type="InterPro" id="IPR020846">
    <property type="entry name" value="MFS_dom"/>
</dbReference>
<evidence type="ECO:0000313" key="8">
    <source>
        <dbReference type="EMBL" id="KAF2110373.1"/>
    </source>
</evidence>
<dbReference type="GO" id="GO:0000329">
    <property type="term" value="C:fungal-type vacuole membrane"/>
    <property type="evidence" value="ECO:0007669"/>
    <property type="project" value="TreeGrafter"/>
</dbReference>
<dbReference type="PANTHER" id="PTHR23501:SF191">
    <property type="entry name" value="VACUOLAR BASIC AMINO ACID TRANSPORTER 4"/>
    <property type="match status" value="1"/>
</dbReference>
<evidence type="ECO:0000256" key="1">
    <source>
        <dbReference type="ARBA" id="ARBA00004127"/>
    </source>
</evidence>
<keyword evidence="2" id="KW-0813">Transport</keyword>
<dbReference type="InterPro" id="IPR011701">
    <property type="entry name" value="MFS"/>
</dbReference>
<feature type="transmembrane region" description="Helical" evidence="6">
    <location>
        <begin position="134"/>
        <end position="156"/>
    </location>
</feature>
<feature type="transmembrane region" description="Helical" evidence="6">
    <location>
        <begin position="177"/>
        <end position="197"/>
    </location>
</feature>
<gene>
    <name evidence="8" type="ORF">BDV96DRAFT_583908</name>
</gene>
<accession>A0A6A5YTT3</accession>
<feature type="transmembrane region" description="Helical" evidence="6">
    <location>
        <begin position="305"/>
        <end position="325"/>
    </location>
</feature>
<dbReference type="OrthoDB" id="3437016at2759"/>
<feature type="transmembrane region" description="Helical" evidence="6">
    <location>
        <begin position="438"/>
        <end position="463"/>
    </location>
</feature>
<evidence type="ECO:0000256" key="4">
    <source>
        <dbReference type="ARBA" id="ARBA00022989"/>
    </source>
</evidence>
<name>A0A6A5YTT3_9PLEO</name>
<evidence type="ECO:0000313" key="9">
    <source>
        <dbReference type="Proteomes" id="UP000799770"/>
    </source>
</evidence>
<protein>
    <submittedName>
        <fullName evidence="8">MFS multidrug transporter</fullName>
    </submittedName>
</protein>
<dbReference type="AlphaFoldDB" id="A0A6A5YTT3"/>
<organism evidence="8 9">
    <name type="scientific">Lophiotrema nucula</name>
    <dbReference type="NCBI Taxonomy" id="690887"/>
    <lineage>
        <taxon>Eukaryota</taxon>
        <taxon>Fungi</taxon>
        <taxon>Dikarya</taxon>
        <taxon>Ascomycota</taxon>
        <taxon>Pezizomycotina</taxon>
        <taxon>Dothideomycetes</taxon>
        <taxon>Pleosporomycetidae</taxon>
        <taxon>Pleosporales</taxon>
        <taxon>Lophiotremataceae</taxon>
        <taxon>Lophiotrema</taxon>
    </lineage>
</organism>
<dbReference type="SUPFAM" id="SSF103473">
    <property type="entry name" value="MFS general substrate transporter"/>
    <property type="match status" value="1"/>
</dbReference>
<dbReference type="PANTHER" id="PTHR23501">
    <property type="entry name" value="MAJOR FACILITATOR SUPERFAMILY"/>
    <property type="match status" value="1"/>
</dbReference>
<dbReference type="Gene3D" id="1.20.1250.20">
    <property type="entry name" value="MFS general substrate transporter like domains"/>
    <property type="match status" value="1"/>
</dbReference>
<feature type="transmembrane region" description="Helical" evidence="6">
    <location>
        <begin position="20"/>
        <end position="37"/>
    </location>
</feature>
<keyword evidence="4 6" id="KW-1133">Transmembrane helix</keyword>
<sequence length="479" mass="51540">MATLLLPMTTDFHSLQTLSWLGSAFLIAATAGIPPAGRLTDIFGRRAGAVLCNLIFTIGTLLCGLAPSEWVLVLGRVLAGLGAGPLRTISSFVSSDLVPTKKRGFVQGLNLLFMGAGTAFGGSFGGWMNALFGWRWAFLIQVPFLLLGTILVFFFVRTPRKHSSVPPLRRIDWLGSITLVLSLVLLLVGLNAGGNLVPWLDPLILSTIPLSVLALLAFVYNEHSWASEPILPLRLFINRTFSASCLTYFFAHMASFGIIYFIPVYAQIKGHSSAQAGLQFIPQAAGNAVGALLAGALIRRTGKYLLQNVVSQLCLVIAAISIYLLRQDTTSWCPFAYLALHGFGFGIMLVVAFIALLSAIPHSDQAVGTSALIALGSAGSTLGVSICSTIFQNVLRKELYNRLGDSDAAEDIIKRVRESFGALPSVDPTIRPRIEESFMAGVHAVFAFTLAISLLTLVSALFVEQNLLHNNLSRTEESD</sequence>
<proteinExistence type="predicted"/>
<dbReference type="Proteomes" id="UP000799770">
    <property type="component" value="Unassembled WGS sequence"/>
</dbReference>
<keyword evidence="5 6" id="KW-0472">Membrane</keyword>
<feature type="transmembrane region" description="Helical" evidence="6">
    <location>
        <begin position="105"/>
        <end position="128"/>
    </location>
</feature>
<reference evidence="8" key="1">
    <citation type="journal article" date="2020" name="Stud. Mycol.">
        <title>101 Dothideomycetes genomes: a test case for predicting lifestyles and emergence of pathogens.</title>
        <authorList>
            <person name="Haridas S."/>
            <person name="Albert R."/>
            <person name="Binder M."/>
            <person name="Bloem J."/>
            <person name="Labutti K."/>
            <person name="Salamov A."/>
            <person name="Andreopoulos B."/>
            <person name="Baker S."/>
            <person name="Barry K."/>
            <person name="Bills G."/>
            <person name="Bluhm B."/>
            <person name="Cannon C."/>
            <person name="Castanera R."/>
            <person name="Culley D."/>
            <person name="Daum C."/>
            <person name="Ezra D."/>
            <person name="Gonzalez J."/>
            <person name="Henrissat B."/>
            <person name="Kuo A."/>
            <person name="Liang C."/>
            <person name="Lipzen A."/>
            <person name="Lutzoni F."/>
            <person name="Magnuson J."/>
            <person name="Mondo S."/>
            <person name="Nolan M."/>
            <person name="Ohm R."/>
            <person name="Pangilinan J."/>
            <person name="Park H.-J."/>
            <person name="Ramirez L."/>
            <person name="Alfaro M."/>
            <person name="Sun H."/>
            <person name="Tritt A."/>
            <person name="Yoshinaga Y."/>
            <person name="Zwiers L.-H."/>
            <person name="Turgeon B."/>
            <person name="Goodwin S."/>
            <person name="Spatafora J."/>
            <person name="Crous P."/>
            <person name="Grigoriev I."/>
        </authorList>
    </citation>
    <scope>NUCLEOTIDE SEQUENCE</scope>
    <source>
        <strain evidence="8">CBS 627.86</strain>
    </source>
</reference>
<feature type="transmembrane region" description="Helical" evidence="6">
    <location>
        <begin position="203"/>
        <end position="220"/>
    </location>
</feature>
<feature type="transmembrane region" description="Helical" evidence="6">
    <location>
        <begin position="337"/>
        <end position="360"/>
    </location>
</feature>
<evidence type="ECO:0000256" key="5">
    <source>
        <dbReference type="ARBA" id="ARBA00023136"/>
    </source>
</evidence>
<dbReference type="InterPro" id="IPR036259">
    <property type="entry name" value="MFS_trans_sf"/>
</dbReference>
<evidence type="ECO:0000256" key="3">
    <source>
        <dbReference type="ARBA" id="ARBA00022692"/>
    </source>
</evidence>
<feature type="transmembrane region" description="Helical" evidence="6">
    <location>
        <begin position="49"/>
        <end position="67"/>
    </location>
</feature>
<feature type="transmembrane region" description="Helical" evidence="6">
    <location>
        <begin position="241"/>
        <end position="268"/>
    </location>
</feature>
<dbReference type="EMBL" id="ML977338">
    <property type="protein sequence ID" value="KAF2110373.1"/>
    <property type="molecule type" value="Genomic_DNA"/>
</dbReference>
<dbReference type="PROSITE" id="PS50850">
    <property type="entry name" value="MFS"/>
    <property type="match status" value="1"/>
</dbReference>
<dbReference type="GO" id="GO:0015174">
    <property type="term" value="F:basic amino acid transmembrane transporter activity"/>
    <property type="evidence" value="ECO:0007669"/>
    <property type="project" value="TreeGrafter"/>
</dbReference>
<feature type="domain" description="Major facilitator superfamily (MFS) profile" evidence="7">
    <location>
        <begin position="1"/>
        <end position="468"/>
    </location>
</feature>
<dbReference type="GO" id="GO:0012505">
    <property type="term" value="C:endomembrane system"/>
    <property type="evidence" value="ECO:0007669"/>
    <property type="project" value="UniProtKB-SubCell"/>
</dbReference>
<comment type="subcellular location">
    <subcellularLocation>
        <location evidence="1">Endomembrane system</location>
        <topology evidence="1">Multi-pass membrane protein</topology>
    </subcellularLocation>
</comment>
<keyword evidence="3 6" id="KW-0812">Transmembrane</keyword>
<evidence type="ECO:0000256" key="2">
    <source>
        <dbReference type="ARBA" id="ARBA00022448"/>
    </source>
</evidence>
<evidence type="ECO:0000259" key="7">
    <source>
        <dbReference type="PROSITE" id="PS50850"/>
    </source>
</evidence>
<keyword evidence="9" id="KW-1185">Reference proteome</keyword>
<feature type="transmembrane region" description="Helical" evidence="6">
    <location>
        <begin position="372"/>
        <end position="391"/>
    </location>
</feature>
<evidence type="ECO:0000256" key="6">
    <source>
        <dbReference type="SAM" id="Phobius"/>
    </source>
</evidence>